<proteinExistence type="predicted"/>
<dbReference type="Proteomes" id="UP000800200">
    <property type="component" value="Unassembled WGS sequence"/>
</dbReference>
<reference evidence="1" key="1">
    <citation type="journal article" date="2020" name="Stud. Mycol.">
        <title>101 Dothideomycetes genomes: a test case for predicting lifestyles and emergence of pathogens.</title>
        <authorList>
            <person name="Haridas S."/>
            <person name="Albert R."/>
            <person name="Binder M."/>
            <person name="Bloem J."/>
            <person name="Labutti K."/>
            <person name="Salamov A."/>
            <person name="Andreopoulos B."/>
            <person name="Baker S."/>
            <person name="Barry K."/>
            <person name="Bills G."/>
            <person name="Bluhm B."/>
            <person name="Cannon C."/>
            <person name="Castanera R."/>
            <person name="Culley D."/>
            <person name="Daum C."/>
            <person name="Ezra D."/>
            <person name="Gonzalez J."/>
            <person name="Henrissat B."/>
            <person name="Kuo A."/>
            <person name="Liang C."/>
            <person name="Lipzen A."/>
            <person name="Lutzoni F."/>
            <person name="Magnuson J."/>
            <person name="Mondo S."/>
            <person name="Nolan M."/>
            <person name="Ohm R."/>
            <person name="Pangilinan J."/>
            <person name="Park H.-J."/>
            <person name="Ramirez L."/>
            <person name="Alfaro M."/>
            <person name="Sun H."/>
            <person name="Tritt A."/>
            <person name="Yoshinaga Y."/>
            <person name="Zwiers L.-H."/>
            <person name="Turgeon B."/>
            <person name="Goodwin S."/>
            <person name="Spatafora J."/>
            <person name="Crous P."/>
            <person name="Grigoriev I."/>
        </authorList>
    </citation>
    <scope>NUCLEOTIDE SEQUENCE</scope>
    <source>
        <strain evidence="1">CBS 207.26</strain>
    </source>
</reference>
<gene>
    <name evidence="1" type="ORF">K469DRAFT_707750</name>
</gene>
<organism evidence="1 2">
    <name type="scientific">Zopfia rhizophila CBS 207.26</name>
    <dbReference type="NCBI Taxonomy" id="1314779"/>
    <lineage>
        <taxon>Eukaryota</taxon>
        <taxon>Fungi</taxon>
        <taxon>Dikarya</taxon>
        <taxon>Ascomycota</taxon>
        <taxon>Pezizomycotina</taxon>
        <taxon>Dothideomycetes</taxon>
        <taxon>Dothideomycetes incertae sedis</taxon>
        <taxon>Zopfiaceae</taxon>
        <taxon>Zopfia</taxon>
    </lineage>
</organism>
<protein>
    <submittedName>
        <fullName evidence="1">Uncharacterized protein</fullName>
    </submittedName>
</protein>
<name>A0A6A6E0P6_9PEZI</name>
<accession>A0A6A6E0P6</accession>
<dbReference type="AlphaFoldDB" id="A0A6A6E0P6"/>
<sequence>MFFLKDLKALALKNDLFPECIQEVYKSTYKQDWGIWSAVVEVAASHIYDLSNKRIFKDLIRKGGDFVVDYFKKLQQIIKPNKVW</sequence>
<keyword evidence="2" id="KW-1185">Reference proteome</keyword>
<evidence type="ECO:0000313" key="2">
    <source>
        <dbReference type="Proteomes" id="UP000800200"/>
    </source>
</evidence>
<evidence type="ECO:0000313" key="1">
    <source>
        <dbReference type="EMBL" id="KAF2185511.1"/>
    </source>
</evidence>
<dbReference type="EMBL" id="ML994633">
    <property type="protein sequence ID" value="KAF2185511.1"/>
    <property type="molecule type" value="Genomic_DNA"/>
</dbReference>
<dbReference type="OrthoDB" id="6359816at2759"/>